<feature type="region of interest" description="Disordered" evidence="1">
    <location>
        <begin position="1"/>
        <end position="25"/>
    </location>
</feature>
<reference evidence="3" key="1">
    <citation type="submission" date="2020-07" db="EMBL/GenBank/DDBJ databases">
        <title>Draft Genome Sequence of a Deep-Sea Yeast, Naganishia (Cryptococcus) liquefaciens strain N6.</title>
        <authorList>
            <person name="Han Y.W."/>
            <person name="Kajitani R."/>
            <person name="Morimoto H."/>
            <person name="Parhat M."/>
            <person name="Tsubouchi H."/>
            <person name="Bakenova O."/>
            <person name="Ogata M."/>
            <person name="Argunhan B."/>
            <person name="Aoki R."/>
            <person name="Kajiwara S."/>
            <person name="Itoh T."/>
            <person name="Iwasaki H."/>
        </authorList>
    </citation>
    <scope>NUCLEOTIDE SEQUENCE</scope>
    <source>
        <strain evidence="3">N6</strain>
    </source>
</reference>
<keyword evidence="2" id="KW-0472">Membrane</keyword>
<dbReference type="PANTHER" id="PTHR28026">
    <property type="entry name" value="DUF962 DOMAIN PROTEIN (AFU_ORTHOLOGUE AFUA_8G05310)"/>
    <property type="match status" value="1"/>
</dbReference>
<dbReference type="AlphaFoldDB" id="A0A8H3TX10"/>
<name>A0A8H3TX10_9TREE</name>
<dbReference type="Proteomes" id="UP000620104">
    <property type="component" value="Unassembled WGS sequence"/>
</dbReference>
<sequence length="228" mass="25804">MSELLQKKDMQHESLEEEERRLGPDRSPVPDWLNVKKQLTFYASYHSHPINIAIHMICIPIILWSTLLFLAHIPLGENATITRLAPWLSFQPNAALVMNACYVAYYFALEPFGALTYLPHALLSQLTVTYLATTPAAVHPFHLSSLRIASYAQLFGWLSQFAGHGFAEGRAPALLDNLLQALVLAPFFSHLEYLFLAFKYNPKLQAEIKRGVQADKEARRLKKGKKAM</sequence>
<gene>
    <name evidence="3" type="ORF">NliqN6_5050</name>
</gene>
<keyword evidence="4" id="KW-1185">Reference proteome</keyword>
<comment type="caution">
    <text evidence="3">The sequence shown here is derived from an EMBL/GenBank/DDBJ whole genome shotgun (WGS) entry which is preliminary data.</text>
</comment>
<organism evidence="3 4">
    <name type="scientific">Naganishia liquefaciens</name>
    <dbReference type="NCBI Taxonomy" id="104408"/>
    <lineage>
        <taxon>Eukaryota</taxon>
        <taxon>Fungi</taxon>
        <taxon>Dikarya</taxon>
        <taxon>Basidiomycota</taxon>
        <taxon>Agaricomycotina</taxon>
        <taxon>Tremellomycetes</taxon>
        <taxon>Filobasidiales</taxon>
        <taxon>Filobasidiaceae</taxon>
        <taxon>Naganishia</taxon>
    </lineage>
</organism>
<dbReference type="OrthoDB" id="2124888at2759"/>
<dbReference type="GO" id="GO:0046521">
    <property type="term" value="P:sphingoid catabolic process"/>
    <property type="evidence" value="ECO:0007669"/>
    <property type="project" value="TreeGrafter"/>
</dbReference>
<dbReference type="Pfam" id="PF06127">
    <property type="entry name" value="Mpo1-like"/>
    <property type="match status" value="1"/>
</dbReference>
<evidence type="ECO:0000256" key="1">
    <source>
        <dbReference type="SAM" id="MobiDB-lite"/>
    </source>
</evidence>
<accession>A0A8H3TX10</accession>
<evidence type="ECO:0000313" key="4">
    <source>
        <dbReference type="Proteomes" id="UP000620104"/>
    </source>
</evidence>
<dbReference type="GO" id="GO:0016020">
    <property type="term" value="C:membrane"/>
    <property type="evidence" value="ECO:0007669"/>
    <property type="project" value="GOC"/>
</dbReference>
<protein>
    <recommendedName>
        <fullName evidence="5">DUF962 domain-containing protein</fullName>
    </recommendedName>
</protein>
<proteinExistence type="predicted"/>
<evidence type="ECO:0000256" key="2">
    <source>
        <dbReference type="SAM" id="Phobius"/>
    </source>
</evidence>
<feature type="compositionally biased region" description="Basic and acidic residues" evidence="1">
    <location>
        <begin position="1"/>
        <end position="24"/>
    </location>
</feature>
<keyword evidence="2" id="KW-1133">Transmembrane helix</keyword>
<feature type="transmembrane region" description="Helical" evidence="2">
    <location>
        <begin position="87"/>
        <end position="108"/>
    </location>
</feature>
<dbReference type="EMBL" id="BLZA01000030">
    <property type="protein sequence ID" value="GHJ88648.1"/>
    <property type="molecule type" value="Genomic_DNA"/>
</dbReference>
<dbReference type="PANTHER" id="PTHR28026:SF9">
    <property type="entry name" value="2-HYDROXY-PALMITIC ACID DIOXYGENASE MPO1"/>
    <property type="match status" value="1"/>
</dbReference>
<feature type="transmembrane region" description="Helical" evidence="2">
    <location>
        <begin position="178"/>
        <end position="200"/>
    </location>
</feature>
<dbReference type="InterPro" id="IPR009305">
    <property type="entry name" value="Mpo1-like"/>
</dbReference>
<evidence type="ECO:0000313" key="3">
    <source>
        <dbReference type="EMBL" id="GHJ88648.1"/>
    </source>
</evidence>
<dbReference type="GO" id="GO:0005783">
    <property type="term" value="C:endoplasmic reticulum"/>
    <property type="evidence" value="ECO:0007669"/>
    <property type="project" value="TreeGrafter"/>
</dbReference>
<evidence type="ECO:0008006" key="5">
    <source>
        <dbReference type="Google" id="ProtNLM"/>
    </source>
</evidence>
<keyword evidence="2" id="KW-0812">Transmembrane</keyword>
<feature type="transmembrane region" description="Helical" evidence="2">
    <location>
        <begin position="52"/>
        <end position="75"/>
    </location>
</feature>